<feature type="glycosylation site" description="N-linked (GlcNAc...) asparagine" evidence="11">
    <location>
        <position position="144"/>
    </location>
</feature>
<dbReference type="GO" id="GO:0008241">
    <property type="term" value="F:peptidyl-dipeptidase activity"/>
    <property type="evidence" value="ECO:0007669"/>
    <property type="project" value="InterPro"/>
</dbReference>
<evidence type="ECO:0000256" key="11">
    <source>
        <dbReference type="PIRSR" id="PIRSR601548-5"/>
    </source>
</evidence>
<dbReference type="SUPFAM" id="SSF55486">
    <property type="entry name" value="Metalloproteases ('zincins'), catalytic domain"/>
    <property type="match status" value="1"/>
</dbReference>
<dbReference type="PANTHER" id="PTHR10514:SF44">
    <property type="entry name" value="ANGIOTENSIN-CONVERTING ENZYME-RELATED"/>
    <property type="match status" value="1"/>
</dbReference>
<dbReference type="GO" id="GO:0006508">
    <property type="term" value="P:proteolysis"/>
    <property type="evidence" value="ECO:0007669"/>
    <property type="project" value="UniProtKB-KW"/>
</dbReference>
<evidence type="ECO:0000256" key="13">
    <source>
        <dbReference type="PROSITE-ProRule" id="PRU01355"/>
    </source>
</evidence>
<feature type="binding site" evidence="9">
    <location>
        <position position="402"/>
    </location>
    <ligand>
        <name>Zn(2+)</name>
        <dbReference type="ChEBI" id="CHEBI:29105"/>
        <label>1</label>
        <note>catalytic</note>
    </ligand>
</feature>
<dbReference type="EC" id="3.4.-.-" evidence="14"/>
<comment type="similarity">
    <text evidence="1 13 14">Belongs to the peptidase M2 family.</text>
</comment>
<evidence type="ECO:0000256" key="7">
    <source>
        <dbReference type="PIRSR" id="PIRSR601548-11"/>
    </source>
</evidence>
<evidence type="ECO:0000256" key="9">
    <source>
        <dbReference type="PIRSR" id="PIRSR601548-3"/>
    </source>
</evidence>
<feature type="binding site" evidence="12">
    <location>
        <position position="374"/>
    </location>
    <ligand>
        <name>Zn(2+)</name>
        <dbReference type="ChEBI" id="CHEBI:29105"/>
        <label>2</label>
        <note>catalytic</note>
    </ligand>
</feature>
<evidence type="ECO:0000256" key="6">
    <source>
        <dbReference type="PIRSR" id="PIRSR601548-10"/>
    </source>
</evidence>
<feature type="binding site" evidence="9">
    <location>
        <position position="374"/>
    </location>
    <ligand>
        <name>Zn(2+)</name>
        <dbReference type="ChEBI" id="CHEBI:29105"/>
        <label>1</label>
        <note>catalytic</note>
    </ligand>
</feature>
<feature type="active site" description="Proton acceptor 1" evidence="5">
    <location>
        <position position="375"/>
    </location>
</feature>
<organism evidence="16">
    <name type="scientific">Lygus hesperus</name>
    <name type="common">Western plant bug</name>
    <dbReference type="NCBI Taxonomy" id="30085"/>
    <lineage>
        <taxon>Eukaryota</taxon>
        <taxon>Metazoa</taxon>
        <taxon>Ecdysozoa</taxon>
        <taxon>Arthropoda</taxon>
        <taxon>Hexapoda</taxon>
        <taxon>Insecta</taxon>
        <taxon>Pterygota</taxon>
        <taxon>Neoptera</taxon>
        <taxon>Paraneoptera</taxon>
        <taxon>Hemiptera</taxon>
        <taxon>Heteroptera</taxon>
        <taxon>Panheteroptera</taxon>
        <taxon>Cimicomorpha</taxon>
        <taxon>Miridae</taxon>
        <taxon>Mirini</taxon>
        <taxon>Lygus</taxon>
    </lineage>
</organism>
<dbReference type="CDD" id="cd06461">
    <property type="entry name" value="M2_ACE"/>
    <property type="match status" value="1"/>
</dbReference>
<dbReference type="FunFam" id="1.10.1370.30:FF:000005">
    <property type="entry name" value="Angiotensin-converting enzyme"/>
    <property type="match status" value="1"/>
</dbReference>
<feature type="disulfide bond" evidence="10 13">
    <location>
        <begin position="343"/>
        <end position="361"/>
    </location>
</feature>
<sequence>MRANTAIWLMSAGVIFFASLVASEDDVSEAAAKDFMKSLNERKEKLSNRGSLASWAYESNITEENSRMKSEVYKEISKEQKEMWKELQKYDWKNFKDADLKRQFSMSNVLGTNALPDDQFNQFINVTEQMSSIYSKAKICDYKNKTKCDMRLEPELTEILAKSRDPEELKHYWVGWRDASGKECRELYKQYVVLKGAEAKANGFDDPVKLWNFDFESDSFENDIQKLWEQLRPFYQQLHAYVRDKLVKKYGEGVVSKNGPIPAHLLGNMWAQTWSNINDIVNPFHGEGTKESATKEMVKQGYTPMKMAKLSEDFFKSINLTAMPKTFWEKSILERPTDREIVCHASAWDFSDGDDVRIKMCTEVNEEELGVMHHEMGHIEYFLQYKDQPQVYREGANSGFHEAIGDTIALNVKTTKHMNKLKLKSSSQKSREDTLRDLLETALDKVAFLPFGFLIDQYRWNVLRNITTVDQLECDWWKLREKYQGLEPPVDRTESDFDPAAKYHVVADVPYVRYFVSFVIQFQFYKALCVEAGQYDPKAPEKSPLHECDIYGNTAAGNLLGKMLQMGSSRPWQDAMEVITGQRNMDAGPLMEYFKPLVDWLTDENKKSQVPIGWEPSKRSTCSCKT</sequence>
<feature type="glycosylation site" description="N-linked (GlcNAc...) asparagine; partial" evidence="6">
    <location>
        <position position="584"/>
    </location>
</feature>
<dbReference type="EMBL" id="GDHC01012795">
    <property type="protein sequence ID" value="JAQ05834.1"/>
    <property type="molecule type" value="Transcribed_RNA"/>
</dbReference>
<dbReference type="PROSITE" id="PS52011">
    <property type="entry name" value="PEPTIDASE_M2"/>
    <property type="match status" value="1"/>
</dbReference>
<evidence type="ECO:0000256" key="14">
    <source>
        <dbReference type="RuleBase" id="RU361144"/>
    </source>
</evidence>
<proteinExistence type="inferred from homology"/>
<evidence type="ECO:0000256" key="10">
    <source>
        <dbReference type="PIRSR" id="PIRSR601548-4"/>
    </source>
</evidence>
<dbReference type="InterPro" id="IPR001548">
    <property type="entry name" value="Peptidase_M2"/>
</dbReference>
<keyword evidence="3 10" id="KW-1015">Disulfide bond</keyword>
<feature type="signal peptide" evidence="15">
    <location>
        <begin position="1"/>
        <end position="23"/>
    </location>
</feature>
<evidence type="ECO:0000256" key="5">
    <source>
        <dbReference type="PIRSR" id="PIRSR601548-1"/>
    </source>
</evidence>
<keyword evidence="14" id="KW-0378">Hydrolase</keyword>
<accession>A0A146LBY1</accession>
<dbReference type="GO" id="GO:0004180">
    <property type="term" value="F:carboxypeptidase activity"/>
    <property type="evidence" value="ECO:0007669"/>
    <property type="project" value="UniProtKB-KW"/>
</dbReference>
<keyword evidence="14" id="KW-0121">Carboxypeptidase</keyword>
<keyword evidence="9 14" id="KW-0479">Metal-binding</keyword>
<evidence type="ECO:0000256" key="15">
    <source>
        <dbReference type="SAM" id="SignalP"/>
    </source>
</evidence>
<dbReference type="GO" id="GO:0008237">
    <property type="term" value="F:metallopeptidase activity"/>
    <property type="evidence" value="ECO:0007669"/>
    <property type="project" value="UniProtKB-KW"/>
</dbReference>
<feature type="active site" description="Proton acceptor 2" evidence="7">
    <location>
        <position position="375"/>
    </location>
</feature>
<feature type="disulfide bond" evidence="10">
    <location>
        <begin position="529"/>
        <end position="548"/>
    </location>
</feature>
<dbReference type="PRINTS" id="PR00791">
    <property type="entry name" value="PEPDIPTASEA"/>
</dbReference>
<dbReference type="Gene3D" id="1.10.1370.30">
    <property type="match status" value="2"/>
</dbReference>
<feature type="binding site" evidence="12">
    <location>
        <position position="402"/>
    </location>
    <ligand>
        <name>Zn(2+)</name>
        <dbReference type="ChEBI" id="CHEBI:29105"/>
        <label>2</label>
        <note>catalytic</note>
    </ligand>
</feature>
<feature type="active site" description="Proton donor 2" evidence="7">
    <location>
        <position position="504"/>
    </location>
</feature>
<gene>
    <name evidence="16" type="primary">Ance_1</name>
    <name evidence="16" type="ORF">g.72721</name>
</gene>
<feature type="glycosylation site" description="N-linked (GlcNAc...) asparagine; partial" evidence="6">
    <location>
        <position position="144"/>
    </location>
</feature>
<name>A0A146LBY1_LYGHE</name>
<evidence type="ECO:0000256" key="4">
    <source>
        <dbReference type="ARBA" id="ARBA00023180"/>
    </source>
</evidence>
<feature type="disulfide bond" evidence="13">
    <location>
        <begin position="140"/>
        <end position="148"/>
    </location>
</feature>
<dbReference type="Pfam" id="PF01401">
    <property type="entry name" value="Peptidase_M2"/>
    <property type="match status" value="1"/>
</dbReference>
<evidence type="ECO:0000256" key="2">
    <source>
        <dbReference type="ARBA" id="ARBA00022729"/>
    </source>
</evidence>
<feature type="glycosylation site" description="N-linked (GlcNAc...) asparagine" evidence="6">
    <location>
        <position position="60"/>
    </location>
</feature>
<feature type="active site" description="Proton donor 1" evidence="5">
    <location>
        <position position="504"/>
    </location>
</feature>
<feature type="chain" id="PRO_5007527049" description="Angiotensin-converting enzyme" evidence="15">
    <location>
        <begin position="24"/>
        <end position="626"/>
    </location>
</feature>
<dbReference type="AlphaFoldDB" id="A0A146LBY1"/>
<comment type="cofactor">
    <cofactor evidence="14">
        <name>Zn(2+)</name>
        <dbReference type="ChEBI" id="CHEBI:29105"/>
    </cofactor>
    <text evidence="14">Binds 1 zinc ion per subunit.</text>
</comment>
<comment type="caution">
    <text evidence="13">Lacks conserved residue(s) required for the propagation of feature annotation.</text>
</comment>
<dbReference type="GO" id="GO:0005886">
    <property type="term" value="C:plasma membrane"/>
    <property type="evidence" value="ECO:0007669"/>
    <property type="project" value="TreeGrafter"/>
</dbReference>
<keyword evidence="9 14" id="KW-0862">Zinc</keyword>
<evidence type="ECO:0000256" key="1">
    <source>
        <dbReference type="ARBA" id="ARBA00008139"/>
    </source>
</evidence>
<keyword evidence="4 6" id="KW-0325">Glycoprotein</keyword>
<feature type="binding site" evidence="9">
    <location>
        <position position="378"/>
    </location>
    <ligand>
        <name>Zn(2+)</name>
        <dbReference type="ChEBI" id="CHEBI:29105"/>
        <label>1</label>
        <note>catalytic</note>
    </ligand>
</feature>
<evidence type="ECO:0000313" key="16">
    <source>
        <dbReference type="EMBL" id="JAQ05834.1"/>
    </source>
</evidence>
<reference evidence="16" key="1">
    <citation type="journal article" date="2016" name="Gigascience">
        <title>De novo construction of an expanded transcriptome assembly for the western tarnished plant bug, Lygus hesperus.</title>
        <authorList>
            <person name="Tassone E.E."/>
            <person name="Geib S.M."/>
            <person name="Hall B."/>
            <person name="Fabrick J.A."/>
            <person name="Brent C.S."/>
            <person name="Hull J.J."/>
        </authorList>
    </citation>
    <scope>NUCLEOTIDE SEQUENCE</scope>
</reference>
<keyword evidence="14" id="KW-0482">Metalloprotease</keyword>
<evidence type="ECO:0000256" key="3">
    <source>
        <dbReference type="ARBA" id="ARBA00023157"/>
    </source>
</evidence>
<evidence type="ECO:0000256" key="12">
    <source>
        <dbReference type="PIRSR" id="PIRSR601548-8"/>
    </source>
</evidence>
<dbReference type="GO" id="GO:0046872">
    <property type="term" value="F:metal ion binding"/>
    <property type="evidence" value="ECO:0007669"/>
    <property type="project" value="UniProtKB-KW"/>
</dbReference>
<dbReference type="GO" id="GO:0005615">
    <property type="term" value="C:extracellular space"/>
    <property type="evidence" value="ECO:0007669"/>
    <property type="project" value="TreeGrafter"/>
</dbReference>
<feature type="binding site" evidence="12">
    <location>
        <position position="378"/>
    </location>
    <ligand>
        <name>Zn(2+)</name>
        <dbReference type="ChEBI" id="CHEBI:29105"/>
        <label>2</label>
        <note>catalytic</note>
    </ligand>
</feature>
<keyword evidence="2 15" id="KW-0732">Signal</keyword>
<protein>
    <recommendedName>
        <fullName evidence="14">Angiotensin-converting enzyme</fullName>
        <ecNumber evidence="14">3.4.-.-</ecNumber>
    </recommendedName>
</protein>
<evidence type="ECO:0000256" key="8">
    <source>
        <dbReference type="PIRSR" id="PIRSR601548-2"/>
    </source>
</evidence>
<feature type="binding site" evidence="8">
    <location>
        <position position="513"/>
    </location>
    <ligand>
        <name>chloride</name>
        <dbReference type="ChEBI" id="CHEBI:17996"/>
        <label>1</label>
    </ligand>
</feature>
<dbReference type="PANTHER" id="PTHR10514">
    <property type="entry name" value="ANGIOTENSIN-CONVERTING ENZYME"/>
    <property type="match status" value="1"/>
</dbReference>
<keyword evidence="14" id="KW-0645">Protease</keyword>